<dbReference type="Proteomes" id="UP000321685">
    <property type="component" value="Unassembled WGS sequence"/>
</dbReference>
<dbReference type="SUPFAM" id="SSF46785">
    <property type="entry name" value="Winged helix' DNA-binding domain"/>
    <property type="match status" value="1"/>
</dbReference>
<evidence type="ECO:0008006" key="12">
    <source>
        <dbReference type="Google" id="ProtNLM"/>
    </source>
</evidence>
<keyword evidence="2 5" id="KW-0238">DNA-binding</keyword>
<dbReference type="SUPFAM" id="SSF56349">
    <property type="entry name" value="DNA breaking-rejoining enzymes"/>
    <property type="match status" value="1"/>
</dbReference>
<keyword evidence="3" id="KW-0804">Transcription</keyword>
<evidence type="ECO:0000259" key="8">
    <source>
        <dbReference type="PROSITE" id="PS51898"/>
    </source>
</evidence>
<dbReference type="InterPro" id="IPR011010">
    <property type="entry name" value="DNA_brk_join_enz"/>
</dbReference>
<feature type="domain" description="Tyr recombinase" evidence="8">
    <location>
        <begin position="162"/>
        <end position="362"/>
    </location>
</feature>
<feature type="domain" description="Core-binding (CB)" evidence="9">
    <location>
        <begin position="46"/>
        <end position="141"/>
    </location>
</feature>
<evidence type="ECO:0000313" key="11">
    <source>
        <dbReference type="Proteomes" id="UP000321685"/>
    </source>
</evidence>
<dbReference type="SMART" id="SM00345">
    <property type="entry name" value="HTH_GNTR"/>
    <property type="match status" value="1"/>
</dbReference>
<dbReference type="Gene3D" id="1.10.10.10">
    <property type="entry name" value="Winged helix-like DNA-binding domain superfamily/Winged helix DNA-binding domain"/>
    <property type="match status" value="1"/>
</dbReference>
<evidence type="ECO:0000256" key="5">
    <source>
        <dbReference type="PROSITE-ProRule" id="PRU01248"/>
    </source>
</evidence>
<accession>A0A511DTH5</accession>
<dbReference type="Pfam" id="PF00589">
    <property type="entry name" value="Phage_integrase"/>
    <property type="match status" value="1"/>
</dbReference>
<keyword evidence="1" id="KW-0805">Transcription regulation</keyword>
<dbReference type="AlphaFoldDB" id="A0A511DTH5"/>
<dbReference type="PROSITE" id="PS51898">
    <property type="entry name" value="TYR_RECOMBINASE"/>
    <property type="match status" value="1"/>
</dbReference>
<dbReference type="PROSITE" id="PS51900">
    <property type="entry name" value="CB"/>
    <property type="match status" value="1"/>
</dbReference>
<dbReference type="InterPro" id="IPR044068">
    <property type="entry name" value="CB"/>
</dbReference>
<evidence type="ECO:0000256" key="2">
    <source>
        <dbReference type="ARBA" id="ARBA00023125"/>
    </source>
</evidence>
<feature type="domain" description="HTH gntR-type" evidence="7">
    <location>
        <begin position="378"/>
        <end position="447"/>
    </location>
</feature>
<dbReference type="InterPro" id="IPR000524">
    <property type="entry name" value="Tscrpt_reg_HTH_GntR"/>
</dbReference>
<dbReference type="GO" id="GO:0006310">
    <property type="term" value="P:DNA recombination"/>
    <property type="evidence" value="ECO:0007669"/>
    <property type="project" value="UniProtKB-KW"/>
</dbReference>
<evidence type="ECO:0000256" key="1">
    <source>
        <dbReference type="ARBA" id="ARBA00023015"/>
    </source>
</evidence>
<dbReference type="PANTHER" id="PTHR30349:SF91">
    <property type="entry name" value="INTA PROTEIN"/>
    <property type="match status" value="1"/>
</dbReference>
<organism evidence="10 11">
    <name type="scientific">Pseudonocardia sulfidoxydans NBRC 16205</name>
    <dbReference type="NCBI Taxonomy" id="1223511"/>
    <lineage>
        <taxon>Bacteria</taxon>
        <taxon>Bacillati</taxon>
        <taxon>Actinomycetota</taxon>
        <taxon>Actinomycetes</taxon>
        <taxon>Pseudonocardiales</taxon>
        <taxon>Pseudonocardiaceae</taxon>
        <taxon>Pseudonocardia</taxon>
    </lineage>
</organism>
<dbReference type="CDD" id="cd07377">
    <property type="entry name" value="WHTH_GntR"/>
    <property type="match status" value="1"/>
</dbReference>
<evidence type="ECO:0000259" key="9">
    <source>
        <dbReference type="PROSITE" id="PS51900"/>
    </source>
</evidence>
<dbReference type="InterPro" id="IPR010998">
    <property type="entry name" value="Integrase_recombinase_N"/>
</dbReference>
<dbReference type="Pfam" id="PF00392">
    <property type="entry name" value="GntR"/>
    <property type="match status" value="1"/>
</dbReference>
<proteinExistence type="predicted"/>
<dbReference type="InterPro" id="IPR036390">
    <property type="entry name" value="WH_DNA-bd_sf"/>
</dbReference>
<evidence type="ECO:0000256" key="4">
    <source>
        <dbReference type="ARBA" id="ARBA00023172"/>
    </source>
</evidence>
<dbReference type="InterPro" id="IPR013762">
    <property type="entry name" value="Integrase-like_cat_sf"/>
</dbReference>
<evidence type="ECO:0000256" key="6">
    <source>
        <dbReference type="SAM" id="MobiDB-lite"/>
    </source>
</evidence>
<dbReference type="PROSITE" id="PS50949">
    <property type="entry name" value="HTH_GNTR"/>
    <property type="match status" value="1"/>
</dbReference>
<dbReference type="InterPro" id="IPR002104">
    <property type="entry name" value="Integrase_catalytic"/>
</dbReference>
<evidence type="ECO:0000313" key="10">
    <source>
        <dbReference type="EMBL" id="GEL27084.1"/>
    </source>
</evidence>
<keyword evidence="4" id="KW-0233">DNA recombination</keyword>
<dbReference type="CDD" id="cd01189">
    <property type="entry name" value="INT_ICEBs1_C_like"/>
    <property type="match status" value="1"/>
</dbReference>
<gene>
    <name evidence="10" type="ORF">PSU4_60380</name>
</gene>
<dbReference type="Gene3D" id="1.10.443.10">
    <property type="entry name" value="Intergrase catalytic core"/>
    <property type="match status" value="1"/>
</dbReference>
<dbReference type="GO" id="GO:0003700">
    <property type="term" value="F:DNA-binding transcription factor activity"/>
    <property type="evidence" value="ECO:0007669"/>
    <property type="project" value="InterPro"/>
</dbReference>
<dbReference type="EMBL" id="BJVJ01000144">
    <property type="protein sequence ID" value="GEL27084.1"/>
    <property type="molecule type" value="Genomic_DNA"/>
</dbReference>
<dbReference type="InterPro" id="IPR036388">
    <property type="entry name" value="WH-like_DNA-bd_sf"/>
</dbReference>
<sequence>MYAGTDPLTRKRRYLVETVATASEAERVLTRLQHEVDENRHPKSAITVNQAIEKWLEVAKLEPTTRERYDDLVRLYVSPVLGRMQAAQLDAEMLERFYARLQTCRELCTGRTRAGHACRPLSASTTRKIHSIIHAALARAVRWRRLGVNPASAAEPPRASRADPDPPTPAEAARILNDAWADPAWGMLVWLLMITGARRGEVSALRWRDIDRDRSTVWVSRANAETKAGLHEKGTKTGARRRIALDPHTINLLDAHRAMWWDRLAVFGAKLDEDAFVFSTTPDASKPYPPSSISQRYRRMATKLGLRSTRLHSLRHYSATELVAAGVDIRTVAGRLGHGSGGATTLRIYAAWVEQADRAAATTLSTIVPRPIPAVGPRGPYATIADDLRDQISSGALAVGARLPTVAQLAVAYDVSVGTAHRAMATLKQDGLIQVARGKRAVVVASAPSPP</sequence>
<feature type="region of interest" description="Disordered" evidence="6">
    <location>
        <begin position="151"/>
        <end position="171"/>
    </location>
</feature>
<comment type="caution">
    <text evidence="10">The sequence shown here is derived from an EMBL/GenBank/DDBJ whole genome shotgun (WGS) entry which is preliminary data.</text>
</comment>
<dbReference type="Gene3D" id="1.10.150.130">
    <property type="match status" value="1"/>
</dbReference>
<name>A0A511DTH5_9PSEU</name>
<keyword evidence="11" id="KW-1185">Reference proteome</keyword>
<evidence type="ECO:0000259" key="7">
    <source>
        <dbReference type="PROSITE" id="PS50949"/>
    </source>
</evidence>
<dbReference type="PANTHER" id="PTHR30349">
    <property type="entry name" value="PHAGE INTEGRASE-RELATED"/>
    <property type="match status" value="1"/>
</dbReference>
<reference evidence="10 11" key="1">
    <citation type="submission" date="2019-07" db="EMBL/GenBank/DDBJ databases">
        <title>Whole genome shotgun sequence of Pseudonocardia sulfidoxydans NBRC 16205.</title>
        <authorList>
            <person name="Hosoyama A."/>
            <person name="Uohara A."/>
            <person name="Ohji S."/>
            <person name="Ichikawa N."/>
        </authorList>
    </citation>
    <scope>NUCLEOTIDE SEQUENCE [LARGE SCALE GENOMIC DNA]</scope>
    <source>
        <strain evidence="10 11">NBRC 16205</strain>
    </source>
</reference>
<dbReference type="InterPro" id="IPR050090">
    <property type="entry name" value="Tyrosine_recombinase_XerCD"/>
</dbReference>
<protein>
    <recommendedName>
        <fullName evidence="12">Site-specific integrase</fullName>
    </recommendedName>
</protein>
<evidence type="ECO:0000256" key="3">
    <source>
        <dbReference type="ARBA" id="ARBA00023163"/>
    </source>
</evidence>
<dbReference type="GO" id="GO:0015074">
    <property type="term" value="P:DNA integration"/>
    <property type="evidence" value="ECO:0007669"/>
    <property type="project" value="InterPro"/>
</dbReference>
<dbReference type="GO" id="GO:0003677">
    <property type="term" value="F:DNA binding"/>
    <property type="evidence" value="ECO:0007669"/>
    <property type="project" value="UniProtKB-UniRule"/>
</dbReference>